<keyword evidence="1" id="KW-0732">Signal</keyword>
<dbReference type="RefSeq" id="WP_168034924.1">
    <property type="nucleotide sequence ID" value="NZ_JAAVNE010000070.1"/>
</dbReference>
<proteinExistence type="predicted"/>
<evidence type="ECO:0008006" key="4">
    <source>
        <dbReference type="Google" id="ProtNLM"/>
    </source>
</evidence>
<keyword evidence="3" id="KW-1185">Reference proteome</keyword>
<reference evidence="2 3" key="1">
    <citation type="submission" date="2020-03" db="EMBL/GenBank/DDBJ databases">
        <title>Roseomonas selenitidurans sp. nov. isolated from urban soil.</title>
        <authorList>
            <person name="Liu H."/>
        </authorList>
    </citation>
    <scope>NUCLEOTIDE SEQUENCE [LARGE SCALE GENOMIC DNA]</scope>
    <source>
        <strain evidence="2 3">BU-1</strain>
    </source>
</reference>
<organism evidence="2 3">
    <name type="scientific">Falsiroseomonas selenitidurans</name>
    <dbReference type="NCBI Taxonomy" id="2716335"/>
    <lineage>
        <taxon>Bacteria</taxon>
        <taxon>Pseudomonadati</taxon>
        <taxon>Pseudomonadota</taxon>
        <taxon>Alphaproteobacteria</taxon>
        <taxon>Acetobacterales</taxon>
        <taxon>Roseomonadaceae</taxon>
        <taxon>Falsiroseomonas</taxon>
    </lineage>
</organism>
<dbReference type="EMBL" id="JAAVNE010000070">
    <property type="protein sequence ID" value="NKC34210.1"/>
    <property type="molecule type" value="Genomic_DNA"/>
</dbReference>
<evidence type="ECO:0000256" key="1">
    <source>
        <dbReference type="SAM" id="SignalP"/>
    </source>
</evidence>
<gene>
    <name evidence="2" type="ORF">HEQ75_25360</name>
</gene>
<evidence type="ECO:0000313" key="2">
    <source>
        <dbReference type="EMBL" id="NKC34210.1"/>
    </source>
</evidence>
<protein>
    <recommendedName>
        <fullName evidence="4">Secreted protein</fullName>
    </recommendedName>
</protein>
<feature type="chain" id="PRO_5045185388" description="Secreted protein" evidence="1">
    <location>
        <begin position="28"/>
        <end position="114"/>
    </location>
</feature>
<comment type="caution">
    <text evidence="2">The sequence shown here is derived from an EMBL/GenBank/DDBJ whole genome shotgun (WGS) entry which is preliminary data.</text>
</comment>
<name>A0ABX1EH77_9PROT</name>
<feature type="signal peptide" evidence="1">
    <location>
        <begin position="1"/>
        <end position="27"/>
    </location>
</feature>
<dbReference type="Proteomes" id="UP000787635">
    <property type="component" value="Unassembled WGS sequence"/>
</dbReference>
<sequence>MLRAMGKARMLLAMVVLAGILLPRAPAAESPPPACTAAREGVAQCIAGKLCICRFLRGGSLTGRPDRFNWDCGVLRPACGPGLVPPALQGPAMPLPDMLLAPAPWGAGPGGKGR</sequence>
<accession>A0ABX1EH77</accession>
<evidence type="ECO:0000313" key="3">
    <source>
        <dbReference type="Proteomes" id="UP000787635"/>
    </source>
</evidence>